<dbReference type="GO" id="GO:0005634">
    <property type="term" value="C:nucleus"/>
    <property type="evidence" value="ECO:0007669"/>
    <property type="project" value="TreeGrafter"/>
</dbReference>
<accession>A0A830HZJ2</accession>
<keyword evidence="11" id="KW-0234">DNA repair</keyword>
<dbReference type="GO" id="GO:0045910">
    <property type="term" value="P:negative regulation of DNA recombination"/>
    <property type="evidence" value="ECO:0007669"/>
    <property type="project" value="TreeGrafter"/>
</dbReference>
<dbReference type="GO" id="GO:0010569">
    <property type="term" value="P:regulation of double-strand break repair via homologous recombination"/>
    <property type="evidence" value="ECO:0007669"/>
    <property type="project" value="TreeGrafter"/>
</dbReference>
<feature type="region of interest" description="Disordered" evidence="13">
    <location>
        <begin position="1018"/>
        <end position="1046"/>
    </location>
</feature>
<keyword evidence="12" id="KW-0413">Isomerase</keyword>
<keyword evidence="8" id="KW-0408">Iron</keyword>
<evidence type="ECO:0000256" key="12">
    <source>
        <dbReference type="ARBA" id="ARBA00023235"/>
    </source>
</evidence>
<sequence>MAGDGDATTSAVPRTYRLHGVDVAFPYDAYACQLALMDRTIAALSSATHALLESPTGTGKTLSMLCATLAWREHVMHMGGGGAGAEQSNHRTEGAPPASEKHVIVYASRTHAQLTQVVRELKKTPYRPKTAALGSRTQCCVHASVAKLESNFQRDVACRKLVSARSCAHHRVVEPYVAANPHVGGRDGPVDIEELVRLGNSQGGGSRANKAPGGSGLDADRDAAVERTANAVMNKLAAASQHGPCPFYLGRELARHAELVFVPYNYLIDDSSRKALVDLIPWNGAVVIFDEAHNVGQAAAEAASFELPASLLSAAIREAEKVIELCLQRLELGGAGDGVDVDWSRRADEFRVLKHLLVTLERTIADALKAAPNAGPQGGGGGASASAQQRARTECGEWVFQQLLPTAIPDCKGTGENGDTLPFFVAQLQLGASVLAEHALASGAGTGVGSSASGGGKLQQLAEVLNKAAGAYRRGDLAHYRAHLRLEEQRIVAGPGGVNAAPTLSLWCFLAGPAMKALVDLGVRSCLFTSGTLSPMPAMARELSCPGGLSFPHMLENAHVISRDRLWIGVVQCGPSGGRMLGDFQRRSDARYISDVGNALCNVARLCPGGVLVFFSSYGALDSLRRAWEVPAAGGGLSVWQRLERHKEVFVEPRGAGSAEAFRSCLTAYRESCTRAVEADPVTGETGRGGLFLSVCRGKASEGMDFKDHEARCVVMVGIPYASAFDPRVKLHRSFLDDLSRKEARNAGPGAPVRLLTGGEWYQTTAARAANQAVGRVVRHVNDWGAIVLLDERFANHPMRPSLSRWVQDSLATYPTFGRAVAGLAQFFLKRRQESPIDAAAARAVNTAREHAIVGDASLSASSIQQQHLHEPTASMPLTQVHSMPTLREANTTSAKRPRLAASLQKTREEEGAKRHVDAAGGGAAAAGRQAAPAGAPAAAAVVLMGDKNANLQGVETATARREATKNPALQLVAKMRKMLPPGVFSEIQELLRGLKAHTIHFKSLMKELARLLVDEPIQQQQPRQKSSVGSAGVGGEDNSVHTSCQSPYRDILGDLSLFVQSGSSQETRLRAHAFQLFLAGLDKGLCGKDAVKNALKEVRKKVEGHHQQPAPGGAGGGGGGGGVSSS</sequence>
<dbReference type="SUPFAM" id="SSF52540">
    <property type="entry name" value="P-loop containing nucleoside triphosphate hydrolases"/>
    <property type="match status" value="1"/>
</dbReference>
<dbReference type="GO" id="GO:0090657">
    <property type="term" value="P:telomeric loop disassembly"/>
    <property type="evidence" value="ECO:0007669"/>
    <property type="project" value="TreeGrafter"/>
</dbReference>
<evidence type="ECO:0000256" key="13">
    <source>
        <dbReference type="SAM" id="MobiDB-lite"/>
    </source>
</evidence>
<feature type="region of interest" description="Disordered" evidence="13">
    <location>
        <begin position="888"/>
        <end position="924"/>
    </location>
</feature>
<evidence type="ECO:0000313" key="15">
    <source>
        <dbReference type="EMBL" id="GHP12025.1"/>
    </source>
</evidence>
<dbReference type="SMART" id="SM00491">
    <property type="entry name" value="HELICc2"/>
    <property type="match status" value="1"/>
</dbReference>
<dbReference type="Pfam" id="PF13307">
    <property type="entry name" value="Helicase_C_2"/>
    <property type="match status" value="1"/>
</dbReference>
<evidence type="ECO:0000256" key="9">
    <source>
        <dbReference type="ARBA" id="ARBA00023014"/>
    </source>
</evidence>
<dbReference type="EMBL" id="BNJQ01000038">
    <property type="protein sequence ID" value="GHP12025.1"/>
    <property type="molecule type" value="Genomic_DNA"/>
</dbReference>
<feature type="region of interest" description="Disordered" evidence="13">
    <location>
        <begin position="1098"/>
        <end position="1127"/>
    </location>
</feature>
<keyword evidence="4" id="KW-0227">DNA damage</keyword>
<dbReference type="GO" id="GO:0051539">
    <property type="term" value="F:4 iron, 4 sulfur cluster binding"/>
    <property type="evidence" value="ECO:0007669"/>
    <property type="project" value="UniProtKB-KW"/>
</dbReference>
<dbReference type="Pfam" id="PF06733">
    <property type="entry name" value="DEAD_2"/>
    <property type="match status" value="2"/>
</dbReference>
<dbReference type="CDD" id="cd18788">
    <property type="entry name" value="SF2_C_XPD"/>
    <property type="match status" value="1"/>
</dbReference>
<evidence type="ECO:0000256" key="10">
    <source>
        <dbReference type="ARBA" id="ARBA00023125"/>
    </source>
</evidence>
<dbReference type="GO" id="GO:0016818">
    <property type="term" value="F:hydrolase activity, acting on acid anhydrides, in phosphorus-containing anhydrides"/>
    <property type="evidence" value="ECO:0007669"/>
    <property type="project" value="InterPro"/>
</dbReference>
<evidence type="ECO:0000256" key="6">
    <source>
        <dbReference type="ARBA" id="ARBA00022806"/>
    </source>
</evidence>
<feature type="compositionally biased region" description="Polar residues" evidence="13">
    <location>
        <begin position="1018"/>
        <end position="1030"/>
    </location>
</feature>
<dbReference type="PANTHER" id="PTHR11472:SF34">
    <property type="entry name" value="REGULATOR OF TELOMERE ELONGATION HELICASE 1"/>
    <property type="match status" value="1"/>
</dbReference>
<evidence type="ECO:0000256" key="4">
    <source>
        <dbReference type="ARBA" id="ARBA00022763"/>
    </source>
</evidence>
<evidence type="ECO:0000313" key="16">
    <source>
        <dbReference type="Proteomes" id="UP000660262"/>
    </source>
</evidence>
<keyword evidence="2" id="KW-0479">Metal-binding</keyword>
<evidence type="ECO:0000256" key="7">
    <source>
        <dbReference type="ARBA" id="ARBA00022840"/>
    </source>
</evidence>
<dbReference type="PROSITE" id="PS51193">
    <property type="entry name" value="HELICASE_ATP_BIND_2"/>
    <property type="match status" value="1"/>
</dbReference>
<proteinExistence type="predicted"/>
<dbReference type="AlphaFoldDB" id="A0A830HZJ2"/>
<dbReference type="GO" id="GO:0070182">
    <property type="term" value="F:DNA polymerase binding"/>
    <property type="evidence" value="ECO:0007669"/>
    <property type="project" value="TreeGrafter"/>
</dbReference>
<dbReference type="GO" id="GO:0003677">
    <property type="term" value="F:DNA binding"/>
    <property type="evidence" value="ECO:0007669"/>
    <property type="project" value="UniProtKB-KW"/>
</dbReference>
<keyword evidence="5" id="KW-0378">Hydrolase</keyword>
<dbReference type="PROSITE" id="PS00690">
    <property type="entry name" value="DEAH_ATP_HELICASE"/>
    <property type="match status" value="1"/>
</dbReference>
<name>A0A830HZJ2_9CHLO</name>
<dbReference type="InterPro" id="IPR002464">
    <property type="entry name" value="DNA/RNA_helicase_DEAH_CS"/>
</dbReference>
<keyword evidence="1" id="KW-0004">4Fe-4S</keyword>
<keyword evidence="3" id="KW-0547">Nucleotide-binding</keyword>
<evidence type="ECO:0000259" key="14">
    <source>
        <dbReference type="PROSITE" id="PS51193"/>
    </source>
</evidence>
<keyword evidence="6" id="KW-0347">Helicase</keyword>
<feature type="compositionally biased region" description="Basic and acidic residues" evidence="13">
    <location>
        <begin position="1098"/>
        <end position="1107"/>
    </location>
</feature>
<evidence type="ECO:0000256" key="5">
    <source>
        <dbReference type="ARBA" id="ARBA00022801"/>
    </source>
</evidence>
<dbReference type="GO" id="GO:1904430">
    <property type="term" value="P:negative regulation of t-circle formation"/>
    <property type="evidence" value="ECO:0007669"/>
    <property type="project" value="TreeGrafter"/>
</dbReference>
<dbReference type="PANTHER" id="PTHR11472">
    <property type="entry name" value="DNA REPAIR DEAD HELICASE RAD3/XP-D SUBFAMILY MEMBER"/>
    <property type="match status" value="1"/>
</dbReference>
<dbReference type="GO" id="GO:0003678">
    <property type="term" value="F:DNA helicase activity"/>
    <property type="evidence" value="ECO:0007669"/>
    <property type="project" value="InterPro"/>
</dbReference>
<keyword evidence="10" id="KW-0238">DNA-binding</keyword>
<keyword evidence="16" id="KW-1185">Reference proteome</keyword>
<dbReference type="GO" id="GO:0005524">
    <property type="term" value="F:ATP binding"/>
    <property type="evidence" value="ECO:0007669"/>
    <property type="project" value="UniProtKB-KW"/>
</dbReference>
<evidence type="ECO:0000256" key="2">
    <source>
        <dbReference type="ARBA" id="ARBA00022723"/>
    </source>
</evidence>
<evidence type="ECO:0000256" key="1">
    <source>
        <dbReference type="ARBA" id="ARBA00022485"/>
    </source>
</evidence>
<dbReference type="Proteomes" id="UP000660262">
    <property type="component" value="Unassembled WGS sequence"/>
</dbReference>
<dbReference type="InterPro" id="IPR027417">
    <property type="entry name" value="P-loop_NTPase"/>
</dbReference>
<dbReference type="GO" id="GO:0006281">
    <property type="term" value="P:DNA repair"/>
    <property type="evidence" value="ECO:0007669"/>
    <property type="project" value="UniProtKB-KW"/>
</dbReference>
<feature type="region of interest" description="Disordered" evidence="13">
    <location>
        <begin position="199"/>
        <end position="218"/>
    </location>
</feature>
<protein>
    <recommendedName>
        <fullName evidence="14">Helicase ATP-binding domain-containing protein</fullName>
    </recommendedName>
</protein>
<keyword evidence="7" id="KW-0067">ATP-binding</keyword>
<dbReference type="InterPro" id="IPR045028">
    <property type="entry name" value="DinG/Rad3-like"/>
</dbReference>
<comment type="caution">
    <text evidence="15">The sequence shown here is derived from an EMBL/GenBank/DDBJ whole genome shotgun (WGS) entry which is preliminary data.</text>
</comment>
<dbReference type="InterPro" id="IPR010614">
    <property type="entry name" value="RAD3-like_helicase_DEAD"/>
</dbReference>
<reference evidence="15" key="1">
    <citation type="submission" date="2020-10" db="EMBL/GenBank/DDBJ databases">
        <title>Unveiling of a novel bifunctional photoreceptor, Dualchrome1, isolated from a cosmopolitan green alga.</title>
        <authorList>
            <person name="Suzuki S."/>
            <person name="Kawachi M."/>
        </authorList>
    </citation>
    <scope>NUCLEOTIDE SEQUENCE</scope>
    <source>
        <strain evidence="15">NIES 2893</strain>
    </source>
</reference>
<keyword evidence="9" id="KW-0411">Iron-sulfur</keyword>
<dbReference type="Gene3D" id="3.40.50.300">
    <property type="entry name" value="P-loop containing nucleotide triphosphate hydrolases"/>
    <property type="match status" value="2"/>
</dbReference>
<dbReference type="SMART" id="SM00488">
    <property type="entry name" value="DEXDc2"/>
    <property type="match status" value="1"/>
</dbReference>
<evidence type="ECO:0000256" key="3">
    <source>
        <dbReference type="ARBA" id="ARBA00022741"/>
    </source>
</evidence>
<feature type="domain" description="Helicase ATP-binding" evidence="14">
    <location>
        <begin position="19"/>
        <end position="354"/>
    </location>
</feature>
<evidence type="ECO:0000256" key="8">
    <source>
        <dbReference type="ARBA" id="ARBA00023004"/>
    </source>
</evidence>
<gene>
    <name evidence="15" type="ORF">PPROV_001075200</name>
</gene>
<organism evidence="15 16">
    <name type="scientific">Pycnococcus provasolii</name>
    <dbReference type="NCBI Taxonomy" id="41880"/>
    <lineage>
        <taxon>Eukaryota</taxon>
        <taxon>Viridiplantae</taxon>
        <taxon>Chlorophyta</taxon>
        <taxon>Pseudoscourfieldiophyceae</taxon>
        <taxon>Pseudoscourfieldiales</taxon>
        <taxon>Pycnococcaceae</taxon>
        <taxon>Pycnococcus</taxon>
    </lineage>
</organism>
<feature type="compositionally biased region" description="Basic and acidic residues" evidence="13">
    <location>
        <begin position="906"/>
        <end position="918"/>
    </location>
</feature>
<dbReference type="InterPro" id="IPR006554">
    <property type="entry name" value="Helicase-like_DEXD_c2"/>
</dbReference>
<feature type="compositionally biased region" description="Gly residues" evidence="13">
    <location>
        <begin position="1113"/>
        <end position="1127"/>
    </location>
</feature>
<dbReference type="OrthoDB" id="19182at2759"/>
<dbReference type="InterPro" id="IPR006555">
    <property type="entry name" value="ATP-dep_Helicase_C"/>
</dbReference>
<dbReference type="InterPro" id="IPR014013">
    <property type="entry name" value="Helic_SF1/SF2_ATP-bd_DinG/Rad3"/>
</dbReference>
<evidence type="ECO:0000256" key="11">
    <source>
        <dbReference type="ARBA" id="ARBA00023204"/>
    </source>
</evidence>
<dbReference type="GO" id="GO:0046872">
    <property type="term" value="F:metal ion binding"/>
    <property type="evidence" value="ECO:0007669"/>
    <property type="project" value="UniProtKB-KW"/>
</dbReference>